<dbReference type="AlphaFoldDB" id="A0A9P9EXL0"/>
<organism evidence="2 3">
    <name type="scientific">Dactylonectria estremocensis</name>
    <dbReference type="NCBI Taxonomy" id="1079267"/>
    <lineage>
        <taxon>Eukaryota</taxon>
        <taxon>Fungi</taxon>
        <taxon>Dikarya</taxon>
        <taxon>Ascomycota</taxon>
        <taxon>Pezizomycotina</taxon>
        <taxon>Sordariomycetes</taxon>
        <taxon>Hypocreomycetidae</taxon>
        <taxon>Hypocreales</taxon>
        <taxon>Nectriaceae</taxon>
        <taxon>Dactylonectria</taxon>
    </lineage>
</organism>
<dbReference type="EMBL" id="JAGMUU010000008">
    <property type="protein sequence ID" value="KAH7146976.1"/>
    <property type="molecule type" value="Genomic_DNA"/>
</dbReference>
<feature type="region of interest" description="Disordered" evidence="1">
    <location>
        <begin position="211"/>
        <end position="237"/>
    </location>
</feature>
<sequence length="237" mass="26149">MAVDDRDAPHADSVVVDALYGFKVEEWDWKRIDNCSDFIYESSLDVREASLYALGNNAVLMGWASADGLGNRDKFQKLEKFNLFTREGLGDDLSLDDENGAKGRDLEVKIGFSSSEFLNSEAYLDDNYGIPRAQLICSLCPDAKLYIARLEELPTMTGRGRHVTAKSAAKIPSEPDMTALNEAIQRANNNKILMFCSASDQTFQDKLLLLNPNGQKKPDVAGPTSPAWSGTPRPGKH</sequence>
<evidence type="ECO:0000313" key="2">
    <source>
        <dbReference type="EMBL" id="KAH7146976.1"/>
    </source>
</evidence>
<evidence type="ECO:0000256" key="1">
    <source>
        <dbReference type="SAM" id="MobiDB-lite"/>
    </source>
</evidence>
<comment type="caution">
    <text evidence="2">The sequence shown here is derived from an EMBL/GenBank/DDBJ whole genome shotgun (WGS) entry which is preliminary data.</text>
</comment>
<evidence type="ECO:0000313" key="3">
    <source>
        <dbReference type="Proteomes" id="UP000717696"/>
    </source>
</evidence>
<proteinExistence type="predicted"/>
<reference evidence="2" key="1">
    <citation type="journal article" date="2021" name="Nat. Commun.">
        <title>Genetic determinants of endophytism in the Arabidopsis root mycobiome.</title>
        <authorList>
            <person name="Mesny F."/>
            <person name="Miyauchi S."/>
            <person name="Thiergart T."/>
            <person name="Pickel B."/>
            <person name="Atanasova L."/>
            <person name="Karlsson M."/>
            <person name="Huettel B."/>
            <person name="Barry K.W."/>
            <person name="Haridas S."/>
            <person name="Chen C."/>
            <person name="Bauer D."/>
            <person name="Andreopoulos W."/>
            <person name="Pangilinan J."/>
            <person name="LaButti K."/>
            <person name="Riley R."/>
            <person name="Lipzen A."/>
            <person name="Clum A."/>
            <person name="Drula E."/>
            <person name="Henrissat B."/>
            <person name="Kohler A."/>
            <person name="Grigoriev I.V."/>
            <person name="Martin F.M."/>
            <person name="Hacquard S."/>
        </authorList>
    </citation>
    <scope>NUCLEOTIDE SEQUENCE</scope>
    <source>
        <strain evidence="2">MPI-CAGE-AT-0021</strain>
    </source>
</reference>
<dbReference type="Proteomes" id="UP000717696">
    <property type="component" value="Unassembled WGS sequence"/>
</dbReference>
<keyword evidence="3" id="KW-1185">Reference proteome</keyword>
<gene>
    <name evidence="2" type="ORF">B0J13DRAFT_664793</name>
</gene>
<protein>
    <submittedName>
        <fullName evidence="2">Uncharacterized protein</fullName>
    </submittedName>
</protein>
<accession>A0A9P9EXL0</accession>
<name>A0A9P9EXL0_9HYPO</name>
<dbReference type="OrthoDB" id="5093543at2759"/>